<keyword evidence="3" id="KW-1185">Reference proteome</keyword>
<evidence type="ECO:0000313" key="2">
    <source>
        <dbReference type="EMBL" id="GFT27080.1"/>
    </source>
</evidence>
<reference evidence="2" key="1">
    <citation type="submission" date="2020-08" db="EMBL/GenBank/DDBJ databases">
        <title>Multicomponent nature underlies the extraordinary mechanical properties of spider dragline silk.</title>
        <authorList>
            <person name="Kono N."/>
            <person name="Nakamura H."/>
            <person name="Mori M."/>
            <person name="Yoshida Y."/>
            <person name="Ohtoshi R."/>
            <person name="Malay A.D."/>
            <person name="Moran D.A.P."/>
            <person name="Tomita M."/>
            <person name="Numata K."/>
            <person name="Arakawa K."/>
        </authorList>
    </citation>
    <scope>NUCLEOTIDE SEQUENCE</scope>
</reference>
<keyword evidence="1" id="KW-0472">Membrane</keyword>
<dbReference type="Proteomes" id="UP000887013">
    <property type="component" value="Unassembled WGS sequence"/>
</dbReference>
<organism evidence="2 3">
    <name type="scientific">Nephila pilipes</name>
    <name type="common">Giant wood spider</name>
    <name type="synonym">Nephila maculata</name>
    <dbReference type="NCBI Taxonomy" id="299642"/>
    <lineage>
        <taxon>Eukaryota</taxon>
        <taxon>Metazoa</taxon>
        <taxon>Ecdysozoa</taxon>
        <taxon>Arthropoda</taxon>
        <taxon>Chelicerata</taxon>
        <taxon>Arachnida</taxon>
        <taxon>Araneae</taxon>
        <taxon>Araneomorphae</taxon>
        <taxon>Entelegynae</taxon>
        <taxon>Araneoidea</taxon>
        <taxon>Nephilidae</taxon>
        <taxon>Nephila</taxon>
    </lineage>
</organism>
<feature type="transmembrane region" description="Helical" evidence="1">
    <location>
        <begin position="142"/>
        <end position="163"/>
    </location>
</feature>
<name>A0A8X6TNG8_NEPPI</name>
<gene>
    <name evidence="2" type="ORF">NPIL_344221</name>
</gene>
<proteinExistence type="predicted"/>
<accession>A0A8X6TNG8</accession>
<keyword evidence="1" id="KW-1133">Transmembrane helix</keyword>
<dbReference type="AlphaFoldDB" id="A0A8X6TNG8"/>
<dbReference type="OrthoDB" id="6437206at2759"/>
<evidence type="ECO:0000256" key="1">
    <source>
        <dbReference type="SAM" id="Phobius"/>
    </source>
</evidence>
<sequence>MPLTQSDKWYLLLSGFISQREWNIPRLSLKRDNPEIVPKATPHYSNSALSRILLASNQNYPKYTNSNRKLRRWANKSVPIHRTPLKNPADDFRPKSPCMATAQSSFPAADGNKLRVFRILNKSEALKCQCQERFISFKWRCIAMRCAIVNLMALFFFFLRISFATYEATCESFHHCVSSSNLSLNLKFGSLNTYIITSKKEPVASGIEMMSSTPRMGRRSPLPAQRKLKMKRDYCTWDLVGEWTVFRFVYWPAKSQVPFLGFRHGVDG</sequence>
<comment type="caution">
    <text evidence="2">The sequence shown here is derived from an EMBL/GenBank/DDBJ whole genome shotgun (WGS) entry which is preliminary data.</text>
</comment>
<dbReference type="EMBL" id="BMAW01060632">
    <property type="protein sequence ID" value="GFT27080.1"/>
    <property type="molecule type" value="Genomic_DNA"/>
</dbReference>
<keyword evidence="1" id="KW-0812">Transmembrane</keyword>
<evidence type="ECO:0000313" key="3">
    <source>
        <dbReference type="Proteomes" id="UP000887013"/>
    </source>
</evidence>
<protein>
    <submittedName>
        <fullName evidence="2">Uncharacterized protein</fullName>
    </submittedName>
</protein>